<dbReference type="Pfam" id="PF02152">
    <property type="entry name" value="FolB"/>
    <property type="match status" value="1"/>
</dbReference>
<dbReference type="KEGG" id="tbn:TBH_C2059"/>
<dbReference type="NCBIfam" id="TIGR00525">
    <property type="entry name" value="folB"/>
    <property type="match status" value="1"/>
</dbReference>
<gene>
    <name evidence="10" type="ORF">TBH_C2059</name>
</gene>
<proteinExistence type="inferred from homology"/>
<feature type="domain" description="Dihydroneopterin aldolase/epimerase" evidence="9">
    <location>
        <begin position="4"/>
        <end position="114"/>
    </location>
</feature>
<dbReference type="PANTHER" id="PTHR42844:SF1">
    <property type="entry name" value="DIHYDRONEOPTERIN ALDOLASE 1-RELATED"/>
    <property type="match status" value="1"/>
</dbReference>
<dbReference type="GO" id="GO:0016853">
    <property type="term" value="F:isomerase activity"/>
    <property type="evidence" value="ECO:0007669"/>
    <property type="project" value="UniProtKB-KW"/>
</dbReference>
<reference evidence="10 11" key="1">
    <citation type="journal article" date="2014" name="PLoS ONE">
        <title>Physiological and genomic features of a novel sulfur-oxidizing gammaproteobacterium belonging to a previously uncultivated symbiotic lineage isolated from a hydrothermal vent.</title>
        <authorList>
            <person name="Nunoura T."/>
            <person name="Takaki Y."/>
            <person name="Kazama H."/>
            <person name="Kakuta J."/>
            <person name="Shimamura S."/>
            <person name="Makita H."/>
            <person name="Hirai M."/>
            <person name="Miyazaki M."/>
            <person name="Takai K."/>
        </authorList>
    </citation>
    <scope>NUCLEOTIDE SEQUENCE [LARGE SCALE GENOMIC DNA]</scope>
    <source>
        <strain evidence="10 11">Hiromi1</strain>
    </source>
</reference>
<evidence type="ECO:0000256" key="1">
    <source>
        <dbReference type="ARBA" id="ARBA00000693"/>
    </source>
</evidence>
<comment type="function">
    <text evidence="8">Catalyzes the conversion of 7,8-dihydroneopterin to 6-hydroxymethyl-7,8-dihydropterin.</text>
</comment>
<protein>
    <recommendedName>
        <fullName evidence="8">7,8-dihydroneopterin aldolase</fullName>
        <ecNumber evidence="8">4.1.2.25</ecNumber>
    </recommendedName>
</protein>
<dbReference type="EC" id="4.1.2.25" evidence="8"/>
<keyword evidence="5 8" id="KW-0289">Folate biosynthesis</keyword>
<dbReference type="InterPro" id="IPR006157">
    <property type="entry name" value="FolB_dom"/>
</dbReference>
<keyword evidence="7 8" id="KW-0456">Lyase</keyword>
<dbReference type="InterPro" id="IPR006156">
    <property type="entry name" value="Dihydroneopterin_aldolase"/>
</dbReference>
<evidence type="ECO:0000313" key="11">
    <source>
        <dbReference type="Proteomes" id="UP000031631"/>
    </source>
</evidence>
<dbReference type="FunFam" id="3.30.1130.10:FF:000002">
    <property type="entry name" value="7,8-dihydroneopterin aldolase"/>
    <property type="match status" value="1"/>
</dbReference>
<dbReference type="Proteomes" id="UP000031631">
    <property type="component" value="Chromosome"/>
</dbReference>
<evidence type="ECO:0000256" key="4">
    <source>
        <dbReference type="ARBA" id="ARBA00005708"/>
    </source>
</evidence>
<dbReference type="InterPro" id="IPR043133">
    <property type="entry name" value="GTP-CH-I_C/QueF"/>
</dbReference>
<dbReference type="GO" id="GO:0004150">
    <property type="term" value="F:dihydroneopterin aldolase activity"/>
    <property type="evidence" value="ECO:0007669"/>
    <property type="project" value="UniProtKB-UniRule"/>
</dbReference>
<evidence type="ECO:0000259" key="9">
    <source>
        <dbReference type="SMART" id="SM00905"/>
    </source>
</evidence>
<evidence type="ECO:0000256" key="6">
    <source>
        <dbReference type="ARBA" id="ARBA00023235"/>
    </source>
</evidence>
<dbReference type="SMART" id="SM00905">
    <property type="entry name" value="FolB"/>
    <property type="match status" value="1"/>
</dbReference>
<evidence type="ECO:0000313" key="10">
    <source>
        <dbReference type="EMBL" id="BAO44973.1"/>
    </source>
</evidence>
<keyword evidence="11" id="KW-1185">Reference proteome</keyword>
<organism evidence="10 11">
    <name type="scientific">Thiolapillus brandeum</name>
    <dbReference type="NCBI Taxonomy" id="1076588"/>
    <lineage>
        <taxon>Bacteria</taxon>
        <taxon>Pseudomonadati</taxon>
        <taxon>Pseudomonadota</taxon>
        <taxon>Gammaproteobacteria</taxon>
        <taxon>Chromatiales</taxon>
        <taxon>Sedimenticolaceae</taxon>
        <taxon>Thiolapillus</taxon>
    </lineage>
</organism>
<evidence type="ECO:0000256" key="5">
    <source>
        <dbReference type="ARBA" id="ARBA00022909"/>
    </source>
</evidence>
<dbReference type="GO" id="GO:0005737">
    <property type="term" value="C:cytoplasm"/>
    <property type="evidence" value="ECO:0007669"/>
    <property type="project" value="TreeGrafter"/>
</dbReference>
<dbReference type="SUPFAM" id="SSF55620">
    <property type="entry name" value="Tetrahydrobiopterin biosynthesis enzymes-like"/>
    <property type="match status" value="1"/>
</dbReference>
<dbReference type="EMBL" id="AP012273">
    <property type="protein sequence ID" value="BAO44973.1"/>
    <property type="molecule type" value="Genomic_DNA"/>
</dbReference>
<dbReference type="OrthoDB" id="9810587at2"/>
<sequence length="119" mass="13505">MDIVFVRQLELQAIVGIHDWERENPQPLVMDLEMAADASRAAASDRIQDALDYHAVSKRITAYVAESRFQLLETLAEGCAEVLLREFRVSWLRLVLHKPQAVDNAASVGVIIERGRRHQ</sequence>
<keyword evidence="6" id="KW-0413">Isomerase</keyword>
<accession>A0A7U6GJR0</accession>
<evidence type="ECO:0000256" key="8">
    <source>
        <dbReference type="RuleBase" id="RU362079"/>
    </source>
</evidence>
<name>A0A7U6GJR0_9GAMM</name>
<evidence type="ECO:0000256" key="7">
    <source>
        <dbReference type="ARBA" id="ARBA00023239"/>
    </source>
</evidence>
<dbReference type="GO" id="GO:0046654">
    <property type="term" value="P:tetrahydrofolate biosynthetic process"/>
    <property type="evidence" value="ECO:0007669"/>
    <property type="project" value="UniProtKB-UniRule"/>
</dbReference>
<comment type="catalytic activity">
    <reaction evidence="1">
        <text>7,8-dihydroneopterin = 7,8-dihydromonapterin</text>
        <dbReference type="Rhea" id="RHEA:45328"/>
        <dbReference type="ChEBI" id="CHEBI:17001"/>
        <dbReference type="ChEBI" id="CHEBI:71175"/>
        <dbReference type="EC" id="5.1.99.8"/>
    </reaction>
</comment>
<dbReference type="Gene3D" id="3.30.1130.10">
    <property type="match status" value="1"/>
</dbReference>
<dbReference type="NCBIfam" id="TIGR00526">
    <property type="entry name" value="folB_dom"/>
    <property type="match status" value="1"/>
</dbReference>
<dbReference type="UniPathway" id="UPA00077">
    <property type="reaction ID" value="UER00154"/>
</dbReference>
<dbReference type="AlphaFoldDB" id="A0A7U6GJR0"/>
<evidence type="ECO:0000256" key="2">
    <source>
        <dbReference type="ARBA" id="ARBA00001353"/>
    </source>
</evidence>
<evidence type="ECO:0000256" key="3">
    <source>
        <dbReference type="ARBA" id="ARBA00005013"/>
    </source>
</evidence>
<comment type="pathway">
    <text evidence="3 8">Cofactor biosynthesis; tetrahydrofolate biosynthesis; 2-amino-4-hydroxy-6-hydroxymethyl-7,8-dihydropteridine diphosphate from 7,8-dihydroneopterin triphosphate: step 3/4.</text>
</comment>
<dbReference type="GO" id="GO:0046656">
    <property type="term" value="P:folic acid biosynthetic process"/>
    <property type="evidence" value="ECO:0007669"/>
    <property type="project" value="UniProtKB-UniRule"/>
</dbReference>
<dbReference type="PANTHER" id="PTHR42844">
    <property type="entry name" value="DIHYDRONEOPTERIN ALDOLASE 1-RELATED"/>
    <property type="match status" value="1"/>
</dbReference>
<dbReference type="CDD" id="cd00534">
    <property type="entry name" value="DHNA_DHNTPE"/>
    <property type="match status" value="1"/>
</dbReference>
<comment type="similarity">
    <text evidence="4 8">Belongs to the DHNA family.</text>
</comment>
<comment type="catalytic activity">
    <reaction evidence="2 8">
        <text>7,8-dihydroneopterin = 6-hydroxymethyl-7,8-dihydropterin + glycolaldehyde</text>
        <dbReference type="Rhea" id="RHEA:10540"/>
        <dbReference type="ChEBI" id="CHEBI:17001"/>
        <dbReference type="ChEBI" id="CHEBI:17071"/>
        <dbReference type="ChEBI" id="CHEBI:44841"/>
        <dbReference type="EC" id="4.1.2.25"/>
    </reaction>
</comment>
<dbReference type="RefSeq" id="WP_041068236.1">
    <property type="nucleotide sequence ID" value="NZ_AP012273.1"/>
</dbReference>